<proteinExistence type="predicted"/>
<evidence type="ECO:0000313" key="5">
    <source>
        <dbReference type="Proteomes" id="UP000264820"/>
    </source>
</evidence>
<accession>A0A3Q2YI22</accession>
<dbReference type="OMA" id="FYGKTHR"/>
<dbReference type="GeneTree" id="ENSGT00390000002727"/>
<keyword evidence="1" id="KW-0433">Leucine-rich repeat</keyword>
<evidence type="ECO:0000256" key="3">
    <source>
        <dbReference type="SAM" id="MobiDB-lite"/>
    </source>
</evidence>
<dbReference type="OrthoDB" id="120976at2759"/>
<dbReference type="Gene3D" id="3.80.10.10">
    <property type="entry name" value="Ribonuclease Inhibitor"/>
    <property type="match status" value="1"/>
</dbReference>
<dbReference type="InterPro" id="IPR032675">
    <property type="entry name" value="LRR_dom_sf"/>
</dbReference>
<sequence length="406" mass="45535">MDASGVYVRERGKLHRVSDIVLKPVVGFSSSSSSTCRRTNPLVLRKEHFVFTYNAEGSLRYSSKSLFDIALLFVAGNVQHVDSLVGFPEQIGDRLFAAAEENRVFLKPDVSPRALRLFSDAYGEMVLGSLCLRNRFPLLSERIADIKTFHSLKRLDLFGCRLGDNHEIFQHLTSASLASCLIQLFIGGNGLSDAGLQRLTAPVRMMRKGLDCLQCLDVSHNPLSERALRYLKCLPKLDKLDVSGTSVKFGSRLKLSMWELLGLTYSENALDAFDHSECKTQGWAEQVVNQWETNGAQMPKQKKLDESRISALRFFGRQKFVQEVLNAAPLCRNRDATAEEQRLHFYKPPAGSTTDGTTPDRTCWNASGKRKQPSEKRSDRSTASPPMKRASLSVFNADDMDLLDQY</sequence>
<dbReference type="STRING" id="109280.ENSHCOP00000017919"/>
<keyword evidence="5" id="KW-1185">Reference proteome</keyword>
<protein>
    <submittedName>
        <fullName evidence="4">Leucine rich repeat containing 42</fullName>
    </submittedName>
</protein>
<dbReference type="RefSeq" id="XP_019712294.1">
    <property type="nucleotide sequence ID" value="XM_019856735.1"/>
</dbReference>
<dbReference type="Proteomes" id="UP000264820">
    <property type="component" value="Unplaced"/>
</dbReference>
<dbReference type="InterPro" id="IPR039631">
    <property type="entry name" value="LRRC42"/>
</dbReference>
<reference evidence="4" key="2">
    <citation type="submission" date="2025-09" db="UniProtKB">
        <authorList>
            <consortium name="Ensembl"/>
        </authorList>
    </citation>
    <scope>IDENTIFICATION</scope>
</reference>
<evidence type="ECO:0000256" key="2">
    <source>
        <dbReference type="ARBA" id="ARBA00022737"/>
    </source>
</evidence>
<evidence type="ECO:0000313" key="4">
    <source>
        <dbReference type="Ensembl" id="ENSHCOP00000017919.1"/>
    </source>
</evidence>
<reference evidence="4" key="1">
    <citation type="submission" date="2025-08" db="UniProtKB">
        <authorList>
            <consortium name="Ensembl"/>
        </authorList>
    </citation>
    <scope>IDENTIFICATION</scope>
</reference>
<dbReference type="AlphaFoldDB" id="A0A3Q2YI22"/>
<feature type="region of interest" description="Disordered" evidence="3">
    <location>
        <begin position="342"/>
        <end position="406"/>
    </location>
</feature>
<evidence type="ECO:0000256" key="1">
    <source>
        <dbReference type="ARBA" id="ARBA00022614"/>
    </source>
</evidence>
<dbReference type="CTD" id="115353"/>
<name>A0A3Q2YI22_HIPCM</name>
<dbReference type="PANTHER" id="PTHR31994">
    <property type="entry name" value="LEUCINE-RICH REPEAT-CONTAINING PROTEIN 42"/>
    <property type="match status" value="1"/>
</dbReference>
<dbReference type="GeneID" id="109507360"/>
<keyword evidence="2" id="KW-0677">Repeat</keyword>
<organism evidence="4 5">
    <name type="scientific">Hippocampus comes</name>
    <name type="common">Tiger tail seahorse</name>
    <dbReference type="NCBI Taxonomy" id="109280"/>
    <lineage>
        <taxon>Eukaryota</taxon>
        <taxon>Metazoa</taxon>
        <taxon>Chordata</taxon>
        <taxon>Craniata</taxon>
        <taxon>Vertebrata</taxon>
        <taxon>Euteleostomi</taxon>
        <taxon>Actinopterygii</taxon>
        <taxon>Neopterygii</taxon>
        <taxon>Teleostei</taxon>
        <taxon>Neoteleostei</taxon>
        <taxon>Acanthomorphata</taxon>
        <taxon>Syngnathiaria</taxon>
        <taxon>Syngnathiformes</taxon>
        <taxon>Syngnathoidei</taxon>
        <taxon>Syngnathidae</taxon>
        <taxon>Hippocampus</taxon>
    </lineage>
</organism>
<dbReference type="SUPFAM" id="SSF52047">
    <property type="entry name" value="RNI-like"/>
    <property type="match status" value="1"/>
</dbReference>
<dbReference type="PANTHER" id="PTHR31994:SF3">
    <property type="entry name" value="LEUCINE-RICH REPEAT-CONTAINING PROTEIN 42"/>
    <property type="match status" value="1"/>
</dbReference>
<dbReference type="Ensembl" id="ENSHCOT00000012563.1">
    <property type="protein sequence ID" value="ENSHCOP00000017919.1"/>
    <property type="gene ID" value="ENSHCOG00000002076.1"/>
</dbReference>
<feature type="compositionally biased region" description="Polar residues" evidence="3">
    <location>
        <begin position="351"/>
        <end position="360"/>
    </location>
</feature>